<gene>
    <name evidence="5" type="ORF">Esi_0357_0002</name>
</gene>
<dbReference type="GO" id="GO:0003735">
    <property type="term" value="F:structural constituent of ribosome"/>
    <property type="evidence" value="ECO:0007669"/>
    <property type="project" value="InterPro"/>
</dbReference>
<dbReference type="InterPro" id="IPR023442">
    <property type="entry name" value="Ribosomal_eL24_CS"/>
</dbReference>
<dbReference type="SUPFAM" id="SSF57716">
    <property type="entry name" value="Glucocorticoid receptor-like (DNA-binding domain)"/>
    <property type="match status" value="1"/>
</dbReference>
<protein>
    <recommendedName>
        <fullName evidence="4">Large ribosomal subunit protein eL24-related N-terminal domain-containing protein</fullName>
    </recommendedName>
</protein>
<dbReference type="Pfam" id="PF01246">
    <property type="entry name" value="Ribosomal_L24e"/>
    <property type="match status" value="1"/>
</dbReference>
<evidence type="ECO:0000259" key="4">
    <source>
        <dbReference type="Pfam" id="PF01246"/>
    </source>
</evidence>
<dbReference type="STRING" id="2880.D7FZ76"/>
<organism evidence="5 6">
    <name type="scientific">Ectocarpus siliculosus</name>
    <name type="common">Brown alga</name>
    <name type="synonym">Conferva siliculosa</name>
    <dbReference type="NCBI Taxonomy" id="2880"/>
    <lineage>
        <taxon>Eukaryota</taxon>
        <taxon>Sar</taxon>
        <taxon>Stramenopiles</taxon>
        <taxon>Ochrophyta</taxon>
        <taxon>PX clade</taxon>
        <taxon>Phaeophyceae</taxon>
        <taxon>Ectocarpales</taxon>
        <taxon>Ectocarpaceae</taxon>
        <taxon>Ectocarpus</taxon>
    </lineage>
</organism>
<evidence type="ECO:0000313" key="6">
    <source>
        <dbReference type="Proteomes" id="UP000002630"/>
    </source>
</evidence>
<dbReference type="OrthoDB" id="10262490at2759"/>
<dbReference type="PROSITE" id="PS01073">
    <property type="entry name" value="RIBOSOMAL_L24E"/>
    <property type="match status" value="1"/>
</dbReference>
<dbReference type="EMBL" id="FN648550">
    <property type="protein sequence ID" value="CBJ32693.1"/>
    <property type="molecule type" value="Genomic_DNA"/>
</dbReference>
<dbReference type="FunCoup" id="D7FZ76">
    <property type="interactions" value="496"/>
</dbReference>
<dbReference type="PANTHER" id="PTHR10792">
    <property type="entry name" value="60S RIBOSOMAL PROTEIN L24"/>
    <property type="match status" value="1"/>
</dbReference>
<feature type="domain" description="Large ribosomal subunit protein eL24-related N-terminal" evidence="4">
    <location>
        <begin position="3"/>
        <end position="38"/>
    </location>
</feature>
<proteinExistence type="inferred from homology"/>
<evidence type="ECO:0000256" key="2">
    <source>
        <dbReference type="ARBA" id="ARBA00005647"/>
    </source>
</evidence>
<reference evidence="5 6" key="1">
    <citation type="journal article" date="2010" name="Nature">
        <title>The Ectocarpus genome and the independent evolution of multicellularity in brown algae.</title>
        <authorList>
            <person name="Cock J.M."/>
            <person name="Sterck L."/>
            <person name="Rouze P."/>
            <person name="Scornet D."/>
            <person name="Allen A.E."/>
            <person name="Amoutzias G."/>
            <person name="Anthouard V."/>
            <person name="Artiguenave F."/>
            <person name="Aury J.M."/>
            <person name="Badger J.H."/>
            <person name="Beszteri B."/>
            <person name="Billiau K."/>
            <person name="Bonnet E."/>
            <person name="Bothwell J.H."/>
            <person name="Bowler C."/>
            <person name="Boyen C."/>
            <person name="Brownlee C."/>
            <person name="Carrano C.J."/>
            <person name="Charrier B."/>
            <person name="Cho G.Y."/>
            <person name="Coelho S.M."/>
            <person name="Collen J."/>
            <person name="Corre E."/>
            <person name="Da Silva C."/>
            <person name="Delage L."/>
            <person name="Delaroque N."/>
            <person name="Dittami S.M."/>
            <person name="Doulbeau S."/>
            <person name="Elias M."/>
            <person name="Farnham G."/>
            <person name="Gachon C.M."/>
            <person name="Gschloessl B."/>
            <person name="Heesch S."/>
            <person name="Jabbari K."/>
            <person name="Jubin C."/>
            <person name="Kawai H."/>
            <person name="Kimura K."/>
            <person name="Kloareg B."/>
            <person name="Kupper F.C."/>
            <person name="Lang D."/>
            <person name="Le Bail A."/>
            <person name="Leblanc C."/>
            <person name="Lerouge P."/>
            <person name="Lohr M."/>
            <person name="Lopez P.J."/>
            <person name="Martens C."/>
            <person name="Maumus F."/>
            <person name="Michel G."/>
            <person name="Miranda-Saavedra D."/>
            <person name="Morales J."/>
            <person name="Moreau H."/>
            <person name="Motomura T."/>
            <person name="Nagasato C."/>
            <person name="Napoli C.A."/>
            <person name="Nelson D.R."/>
            <person name="Nyvall-Collen P."/>
            <person name="Peters A.F."/>
            <person name="Pommier C."/>
            <person name="Potin P."/>
            <person name="Poulain J."/>
            <person name="Quesneville H."/>
            <person name="Read B."/>
            <person name="Rensing S.A."/>
            <person name="Ritter A."/>
            <person name="Rousvoal S."/>
            <person name="Samanta M."/>
            <person name="Samson G."/>
            <person name="Schroeder D.C."/>
            <person name="Segurens B."/>
            <person name="Strittmatter M."/>
            <person name="Tonon T."/>
            <person name="Tregear J.W."/>
            <person name="Valentin K."/>
            <person name="von Dassow P."/>
            <person name="Yamagishi T."/>
            <person name="Van de Peer Y."/>
            <person name="Wincker P."/>
        </authorList>
    </citation>
    <scope>NUCLEOTIDE SEQUENCE [LARGE SCALE GENOMIC DNA]</scope>
    <source>
        <strain evidence="6">Ec32 / CCAP1310/4</strain>
    </source>
</reference>
<dbReference type="Gene3D" id="2.30.170.20">
    <property type="entry name" value="Ribosomal protein L24e"/>
    <property type="match status" value="1"/>
</dbReference>
<dbReference type="GO" id="GO:0042273">
    <property type="term" value="P:ribosomal large subunit biogenesis"/>
    <property type="evidence" value="ECO:0007669"/>
    <property type="project" value="TreeGrafter"/>
</dbReference>
<dbReference type="InterPro" id="IPR038630">
    <property type="entry name" value="L24e/L24_sf"/>
</dbReference>
<name>D7FZ76_ECTSI</name>
<dbReference type="eggNOG" id="KOG1723">
    <property type="taxonomic scope" value="Eukaryota"/>
</dbReference>
<dbReference type="OMA" id="HGIVFAR"/>
<comment type="similarity">
    <text evidence="2">Belongs to the eukaryotic ribosomal protein eL24 family.</text>
</comment>
<evidence type="ECO:0000256" key="1">
    <source>
        <dbReference type="ARBA" id="ARBA00004123"/>
    </source>
</evidence>
<dbReference type="GO" id="GO:0005730">
    <property type="term" value="C:nucleolus"/>
    <property type="evidence" value="ECO:0007669"/>
    <property type="project" value="TreeGrafter"/>
</dbReference>
<comment type="subcellular location">
    <subcellularLocation>
        <location evidence="1">Nucleus</location>
    </subcellularLocation>
</comment>
<dbReference type="InterPro" id="IPR056366">
    <property type="entry name" value="Ribosomal_eL24"/>
</dbReference>
<evidence type="ECO:0000256" key="3">
    <source>
        <dbReference type="ARBA" id="ARBA00023242"/>
    </source>
</evidence>
<accession>D7FZ76</accession>
<evidence type="ECO:0000313" key="5">
    <source>
        <dbReference type="EMBL" id="CBJ32693.1"/>
    </source>
</evidence>
<keyword evidence="6" id="KW-1185">Reference proteome</keyword>
<dbReference type="AlphaFoldDB" id="D7FZ76"/>
<sequence length="135" mass="15322">MVRIEICYFCSSRIYPGHGIVFARNDSKDTTFDFEKRRNRPVKYDREAMGKTLLAMKKVKEVQAKREKRFFENRHKGALAKEKAAIKAEIKDNIELLAPAAAVDREKTLTAISDKAKQKASAAASKARALMETED</sequence>
<dbReference type="InterPro" id="IPR000988">
    <property type="entry name" value="Ribosomal_eL24-rel_N"/>
</dbReference>
<keyword evidence="3" id="KW-0539">Nucleus</keyword>
<dbReference type="EMBL" id="FN649755">
    <property type="protein sequence ID" value="CBJ32693.1"/>
    <property type="molecule type" value="Genomic_DNA"/>
</dbReference>
<dbReference type="PANTHER" id="PTHR10792:SF8">
    <property type="entry name" value="RIBOSOME BIOGENESIS PROTEIN RLP24-RELATED"/>
    <property type="match status" value="1"/>
</dbReference>
<dbReference type="Proteomes" id="UP000002630">
    <property type="component" value="Linkage Group LG30"/>
</dbReference>
<dbReference type="InParanoid" id="D7FZ76"/>